<evidence type="ECO:0000313" key="2">
    <source>
        <dbReference type="Proteomes" id="UP000306888"/>
    </source>
</evidence>
<keyword evidence="2" id="KW-1185">Reference proteome</keyword>
<organism evidence="1 2">
    <name type="scientific">Clostridium sartagoforme</name>
    <dbReference type="NCBI Taxonomy" id="84031"/>
    <lineage>
        <taxon>Bacteria</taxon>
        <taxon>Bacillati</taxon>
        <taxon>Bacillota</taxon>
        <taxon>Clostridia</taxon>
        <taxon>Eubacteriales</taxon>
        <taxon>Clostridiaceae</taxon>
        <taxon>Clostridium</taxon>
    </lineage>
</organism>
<accession>A0A4V3RKY8</accession>
<reference evidence="1 2" key="1">
    <citation type="submission" date="2019-04" db="EMBL/GenBank/DDBJ databases">
        <title>Microbes associate with the intestines of laboratory mice.</title>
        <authorList>
            <person name="Navarre W."/>
            <person name="Wong E."/>
            <person name="Huang K."/>
            <person name="Tropini C."/>
            <person name="Ng K."/>
            <person name="Yu B."/>
        </authorList>
    </citation>
    <scope>NUCLEOTIDE SEQUENCE [LARGE SCALE GENOMIC DNA]</scope>
    <source>
        <strain evidence="1 2">NM50_B9-20</strain>
    </source>
</reference>
<dbReference type="Proteomes" id="UP000306888">
    <property type="component" value="Unassembled WGS sequence"/>
</dbReference>
<dbReference type="EMBL" id="SRYR01000009">
    <property type="protein sequence ID" value="TGY41140.1"/>
    <property type="molecule type" value="Genomic_DNA"/>
</dbReference>
<comment type="caution">
    <text evidence="1">The sequence shown here is derived from an EMBL/GenBank/DDBJ whole genome shotgun (WGS) entry which is preliminary data.</text>
</comment>
<name>A0A4V3RKY8_9CLOT</name>
<evidence type="ECO:0000313" key="1">
    <source>
        <dbReference type="EMBL" id="TGY41140.1"/>
    </source>
</evidence>
<dbReference type="OrthoDB" id="186344at2"/>
<protein>
    <submittedName>
        <fullName evidence="1">Uncharacterized protein</fullName>
    </submittedName>
</protein>
<dbReference type="RefSeq" id="WP_136007716.1">
    <property type="nucleotide sequence ID" value="NZ_SRYR01000009.1"/>
</dbReference>
<dbReference type="SUPFAM" id="SSF53448">
    <property type="entry name" value="Nucleotide-diphospho-sugar transferases"/>
    <property type="match status" value="1"/>
</dbReference>
<dbReference type="InterPro" id="IPR029044">
    <property type="entry name" value="Nucleotide-diphossugar_trans"/>
</dbReference>
<sequence length="312" mass="37027">MNKYHLSMILSGSNLFKLIPMYVSLENYCSDFKLFILCMDDSVYNILNKIAFKNIILVQLKDIEENNHDLEIAKSNRIFHEYCWTLKPIFLYYIVNKYDNAEYYAHVDADLFFFSDLDHIFNENPEASIFLIDHRNSEEFRHYYELSGLYNTGFVGFKNNNEAKAAVKLWEDRCLKKCTIEYDVVNKTFGDQRYVEDWPNIFKNVHIVKSIGANAALWNIKNYKVSKKNNVVYLDDSPLLFYHFSGVTLLGAREFDLCPYYRIEDENLINYIYDPYVRWLSKSIENVNKEFPWFNAGFADKANIVNLHNYKI</sequence>
<proteinExistence type="predicted"/>
<dbReference type="AlphaFoldDB" id="A0A4V3RKY8"/>
<gene>
    <name evidence="1" type="ORF">E5347_13290</name>
</gene>